<dbReference type="EMBL" id="FWWW01000102">
    <property type="protein sequence ID" value="SMC00408.1"/>
    <property type="molecule type" value="Genomic_DNA"/>
</dbReference>
<evidence type="ECO:0008006" key="3">
    <source>
        <dbReference type="Google" id="ProtNLM"/>
    </source>
</evidence>
<dbReference type="GO" id="GO:0004803">
    <property type="term" value="F:transposase activity"/>
    <property type="evidence" value="ECO:0007669"/>
    <property type="project" value="InterPro"/>
</dbReference>
<dbReference type="InterPro" id="IPR005063">
    <property type="entry name" value="Transposase_27"/>
</dbReference>
<gene>
    <name evidence="1" type="ORF">SAMN00120144_3221</name>
</gene>
<accession>A0A1W1W456</accession>
<dbReference type="GO" id="GO:0003677">
    <property type="term" value="F:DNA binding"/>
    <property type="evidence" value="ECO:0007669"/>
    <property type="project" value="InterPro"/>
</dbReference>
<evidence type="ECO:0000313" key="1">
    <source>
        <dbReference type="EMBL" id="SMC00408.1"/>
    </source>
</evidence>
<keyword evidence="2" id="KW-1185">Reference proteome</keyword>
<organism evidence="1 2">
    <name type="scientific">Hymenobacter roseosalivarius DSM 11622</name>
    <dbReference type="NCBI Taxonomy" id="645990"/>
    <lineage>
        <taxon>Bacteria</taxon>
        <taxon>Pseudomonadati</taxon>
        <taxon>Bacteroidota</taxon>
        <taxon>Cytophagia</taxon>
        <taxon>Cytophagales</taxon>
        <taxon>Hymenobacteraceae</taxon>
        <taxon>Hymenobacter</taxon>
    </lineage>
</organism>
<proteinExistence type="predicted"/>
<dbReference type="OrthoDB" id="964996at2"/>
<evidence type="ECO:0000313" key="2">
    <source>
        <dbReference type="Proteomes" id="UP000192266"/>
    </source>
</evidence>
<dbReference type="GO" id="GO:0006313">
    <property type="term" value="P:DNA transposition"/>
    <property type="evidence" value="ECO:0007669"/>
    <property type="project" value="InterPro"/>
</dbReference>
<dbReference type="AlphaFoldDB" id="A0A1W1W456"/>
<reference evidence="1 2" key="1">
    <citation type="submission" date="2017-04" db="EMBL/GenBank/DDBJ databases">
        <authorList>
            <person name="Afonso C.L."/>
            <person name="Miller P.J."/>
            <person name="Scott M.A."/>
            <person name="Spackman E."/>
            <person name="Goraichik I."/>
            <person name="Dimitrov K.M."/>
            <person name="Suarez D.L."/>
            <person name="Swayne D.E."/>
        </authorList>
    </citation>
    <scope>NUCLEOTIDE SEQUENCE [LARGE SCALE GENOMIC DNA]</scope>
    <source>
        <strain evidence="1 2">DSM 11622</strain>
    </source>
</reference>
<dbReference type="Proteomes" id="UP000192266">
    <property type="component" value="Unassembled WGS sequence"/>
</dbReference>
<name>A0A1W1W456_9BACT</name>
<dbReference type="RefSeq" id="WP_084447777.1">
    <property type="nucleotide sequence ID" value="NZ_FWWW01000102.1"/>
</dbReference>
<dbReference type="Pfam" id="PF03400">
    <property type="entry name" value="DDE_Tnp_IS1"/>
    <property type="match status" value="1"/>
</dbReference>
<dbReference type="STRING" id="645990.SAMN00120144_3221"/>
<sequence length="59" mass="7370">MWTFVSRRWRKVWLWLAVERASRRIVAWVLGSRGAATLQRLWNALPRRYHRHTRYFTDQ</sequence>
<protein>
    <recommendedName>
        <fullName evidence="3">IS1 transposase</fullName>
    </recommendedName>
</protein>